<name>A0A0D2WIA4_CAPO3</name>
<comment type="catalytic activity">
    <reaction evidence="7">
        <text>L-aspartate + 2-oxoglutarate = oxaloacetate + L-glutamate</text>
        <dbReference type="Rhea" id="RHEA:21824"/>
        <dbReference type="ChEBI" id="CHEBI:16452"/>
        <dbReference type="ChEBI" id="CHEBI:16810"/>
        <dbReference type="ChEBI" id="CHEBI:29985"/>
        <dbReference type="ChEBI" id="CHEBI:29991"/>
        <dbReference type="EC" id="2.6.1.1"/>
    </reaction>
</comment>
<dbReference type="SUPFAM" id="SSF53383">
    <property type="entry name" value="PLP-dependent transferases"/>
    <property type="match status" value="1"/>
</dbReference>
<gene>
    <name evidence="9" type="ORF">CAOG_000998</name>
</gene>
<dbReference type="FunFam" id="3.90.1150.10:FF:000001">
    <property type="entry name" value="Aspartate aminotransferase"/>
    <property type="match status" value="1"/>
</dbReference>
<dbReference type="PRINTS" id="PR00799">
    <property type="entry name" value="TRANSAMINASE"/>
</dbReference>
<dbReference type="OMA" id="VGACTIV"/>
<dbReference type="EMBL" id="KE346360">
    <property type="protein sequence ID" value="KJE89550.1"/>
    <property type="molecule type" value="Genomic_DNA"/>
</dbReference>
<keyword evidence="10" id="KW-1185">Reference proteome</keyword>
<dbReference type="PROSITE" id="PS00105">
    <property type="entry name" value="AA_TRANSFER_CLASS_1"/>
    <property type="match status" value="1"/>
</dbReference>
<keyword evidence="4 7" id="KW-0032">Aminotransferase</keyword>
<dbReference type="InterPro" id="IPR004839">
    <property type="entry name" value="Aminotransferase_I/II_large"/>
</dbReference>
<dbReference type="InterPro" id="IPR015424">
    <property type="entry name" value="PyrdxlP-dep_Trfase"/>
</dbReference>
<dbReference type="eggNOG" id="KOG1412">
    <property type="taxonomic scope" value="Eukaryota"/>
</dbReference>
<dbReference type="FunFam" id="3.40.640.10:FF:000015">
    <property type="entry name" value="Aspartate aminotransferase"/>
    <property type="match status" value="1"/>
</dbReference>
<dbReference type="Pfam" id="PF00155">
    <property type="entry name" value="Aminotran_1_2"/>
    <property type="match status" value="1"/>
</dbReference>
<comment type="similarity">
    <text evidence="2">Belongs to the class-I pyridoxal-phosphate-dependent aminotransferase family.</text>
</comment>
<dbReference type="RefSeq" id="XP_004365869.1">
    <property type="nucleotide sequence ID" value="XM_004365812.2"/>
</dbReference>
<evidence type="ECO:0000256" key="4">
    <source>
        <dbReference type="ARBA" id="ARBA00022576"/>
    </source>
</evidence>
<dbReference type="Proteomes" id="UP000008743">
    <property type="component" value="Unassembled WGS sequence"/>
</dbReference>
<dbReference type="GO" id="GO:0006520">
    <property type="term" value="P:amino acid metabolic process"/>
    <property type="evidence" value="ECO:0007669"/>
    <property type="project" value="InterPro"/>
</dbReference>
<dbReference type="PANTHER" id="PTHR11879:SF55">
    <property type="entry name" value="GLUTAMATE OXALOACETATE TRANSAMINASE 1, ISOFORM B"/>
    <property type="match status" value="1"/>
</dbReference>
<proteinExistence type="inferred from homology"/>
<dbReference type="Gene3D" id="3.90.1150.10">
    <property type="entry name" value="Aspartate Aminotransferase, domain 1"/>
    <property type="match status" value="1"/>
</dbReference>
<dbReference type="PhylomeDB" id="A0A0D2WIA4"/>
<reference evidence="10" key="1">
    <citation type="submission" date="2011-02" db="EMBL/GenBank/DDBJ databases">
        <title>The Genome Sequence of Capsaspora owczarzaki ATCC 30864.</title>
        <authorList>
            <person name="Russ C."/>
            <person name="Cuomo C."/>
            <person name="Burger G."/>
            <person name="Gray M.W."/>
            <person name="Holland P.W.H."/>
            <person name="King N."/>
            <person name="Lang F.B.F."/>
            <person name="Roger A.J."/>
            <person name="Ruiz-Trillo I."/>
            <person name="Young S.K."/>
            <person name="Zeng Q."/>
            <person name="Gargeya S."/>
            <person name="Alvarado L."/>
            <person name="Berlin A."/>
            <person name="Chapman S.B."/>
            <person name="Chen Z."/>
            <person name="Freedman E."/>
            <person name="Gellesch M."/>
            <person name="Goldberg J."/>
            <person name="Griggs A."/>
            <person name="Gujja S."/>
            <person name="Heilman E."/>
            <person name="Heiman D."/>
            <person name="Howarth C."/>
            <person name="Mehta T."/>
            <person name="Neiman D."/>
            <person name="Pearson M."/>
            <person name="Roberts A."/>
            <person name="Saif S."/>
            <person name="Shea T."/>
            <person name="Shenoy N."/>
            <person name="Sisk P."/>
            <person name="Stolte C."/>
            <person name="Sykes S."/>
            <person name="White J."/>
            <person name="Yandava C."/>
            <person name="Haas B."/>
            <person name="Nusbaum C."/>
            <person name="Birren B."/>
        </authorList>
    </citation>
    <scope>NUCLEOTIDE SEQUENCE</scope>
    <source>
        <strain evidence="10">ATCC 30864</strain>
    </source>
</reference>
<comment type="subunit">
    <text evidence="3 7">Homodimer.</text>
</comment>
<protein>
    <recommendedName>
        <fullName evidence="7">Aspartate aminotransferase</fullName>
        <ecNumber evidence="7">2.6.1.1</ecNumber>
    </recommendedName>
</protein>
<accession>A0A0D2WIA4</accession>
<evidence type="ECO:0000313" key="9">
    <source>
        <dbReference type="EMBL" id="KJE89550.1"/>
    </source>
</evidence>
<dbReference type="EC" id="2.6.1.1" evidence="7"/>
<dbReference type="InParanoid" id="A0A0D2WIA4"/>
<sequence length="406" mass="45132">MSHFATVPLAPPDAIFGVAAACTADKHPNKVDLVIGAYRTEECEPWILPVVRQTELRIAETQHDHEYLSIDGLADFTNASARFVLGHDSKDMAEGRVCAVQAISGTGALRLGGEFLRRFYTPSQTIYVSDPTWSNHFSLFKEAGLTVKTYRYFDKATKGVAFTQFVEDLNAMPEGSIVLLHACAHNPTGADPSREQWAQLADLFIARKLFPFFDSAYQGFATGDVDNDAYAVRLFAARGIELFIGQSYSKNFGLYNERAGCITAVAADKDAAQRMRSQFKLIVRAMFSNPPNHGARIVGTILNSPELYKDWHRDLNVMADRIKLMRRMLYDKLVELKTPGSWQHILDQIGMFSFTGLTEAQCKVLTEKYHIYLLSSGRINMCGLTTKTVDYVGRAILDVVSNAGSA</sequence>
<evidence type="ECO:0000256" key="1">
    <source>
        <dbReference type="ARBA" id="ARBA00001933"/>
    </source>
</evidence>
<dbReference type="InterPro" id="IPR004838">
    <property type="entry name" value="NHTrfase_class1_PyrdxlP-BS"/>
</dbReference>
<dbReference type="InterPro" id="IPR000796">
    <property type="entry name" value="Asp_trans"/>
</dbReference>
<dbReference type="OrthoDB" id="6752799at2759"/>
<dbReference type="NCBIfam" id="NF006719">
    <property type="entry name" value="PRK09257.1"/>
    <property type="match status" value="1"/>
</dbReference>
<dbReference type="Gene3D" id="3.40.640.10">
    <property type="entry name" value="Type I PLP-dependent aspartate aminotransferase-like (Major domain)"/>
    <property type="match status" value="1"/>
</dbReference>
<dbReference type="InterPro" id="IPR015422">
    <property type="entry name" value="PyrdxlP-dep_Trfase_small"/>
</dbReference>
<evidence type="ECO:0000259" key="8">
    <source>
        <dbReference type="Pfam" id="PF00155"/>
    </source>
</evidence>
<evidence type="ECO:0000256" key="3">
    <source>
        <dbReference type="ARBA" id="ARBA00011738"/>
    </source>
</evidence>
<dbReference type="InterPro" id="IPR015421">
    <property type="entry name" value="PyrdxlP-dep_Trfase_major"/>
</dbReference>
<dbReference type="AlphaFoldDB" id="A0A0D2WIA4"/>
<dbReference type="CDD" id="cd00609">
    <property type="entry name" value="AAT_like"/>
    <property type="match status" value="1"/>
</dbReference>
<dbReference type="STRING" id="595528.A0A0D2WIA4"/>
<evidence type="ECO:0000256" key="7">
    <source>
        <dbReference type="RuleBase" id="RU000480"/>
    </source>
</evidence>
<evidence type="ECO:0000256" key="6">
    <source>
        <dbReference type="ARBA" id="ARBA00022898"/>
    </source>
</evidence>
<feature type="domain" description="Aminotransferase class I/classII large" evidence="8">
    <location>
        <begin position="29"/>
        <end position="396"/>
    </location>
</feature>
<dbReference type="GO" id="GO:0030170">
    <property type="term" value="F:pyridoxal phosphate binding"/>
    <property type="evidence" value="ECO:0007669"/>
    <property type="project" value="InterPro"/>
</dbReference>
<evidence type="ECO:0000256" key="2">
    <source>
        <dbReference type="ARBA" id="ARBA00007441"/>
    </source>
</evidence>
<organism evidence="9 10">
    <name type="scientific">Capsaspora owczarzaki (strain ATCC 30864)</name>
    <dbReference type="NCBI Taxonomy" id="595528"/>
    <lineage>
        <taxon>Eukaryota</taxon>
        <taxon>Filasterea</taxon>
        <taxon>Capsaspora</taxon>
    </lineage>
</organism>
<dbReference type="PANTHER" id="PTHR11879">
    <property type="entry name" value="ASPARTATE AMINOTRANSFERASE"/>
    <property type="match status" value="1"/>
</dbReference>
<dbReference type="GO" id="GO:0004069">
    <property type="term" value="F:L-aspartate:2-oxoglutarate aminotransferase activity"/>
    <property type="evidence" value="ECO:0007669"/>
    <property type="project" value="UniProtKB-EC"/>
</dbReference>
<keyword evidence="6" id="KW-0663">Pyridoxal phosphate</keyword>
<evidence type="ECO:0000256" key="5">
    <source>
        <dbReference type="ARBA" id="ARBA00022679"/>
    </source>
</evidence>
<comment type="miscellaneous">
    <text evidence="7">In eukaryotes there are cytoplasmic, mitochondrial and chloroplastic isozymes.</text>
</comment>
<keyword evidence="5 7" id="KW-0808">Transferase</keyword>
<comment type="cofactor">
    <cofactor evidence="1">
        <name>pyridoxal 5'-phosphate</name>
        <dbReference type="ChEBI" id="CHEBI:597326"/>
    </cofactor>
</comment>
<evidence type="ECO:0000313" key="10">
    <source>
        <dbReference type="Proteomes" id="UP000008743"/>
    </source>
</evidence>